<keyword evidence="5" id="KW-0808">Transferase</keyword>
<evidence type="ECO:0000256" key="4">
    <source>
        <dbReference type="ARBA" id="ARBA00022597"/>
    </source>
</evidence>
<feature type="transmembrane region" description="Helical" evidence="12">
    <location>
        <begin position="465"/>
        <end position="493"/>
    </location>
</feature>
<evidence type="ECO:0000313" key="16">
    <source>
        <dbReference type="EMBL" id="ASZ09048.1"/>
    </source>
</evidence>
<dbReference type="Pfam" id="PF00367">
    <property type="entry name" value="PTS_EIIB"/>
    <property type="match status" value="1"/>
</dbReference>
<comment type="subcellular location">
    <subcellularLocation>
        <location evidence="1">Cell membrane</location>
        <topology evidence="1">Multi-pass membrane protein</topology>
    </subcellularLocation>
</comment>
<keyword evidence="7 12" id="KW-0812">Transmembrane</keyword>
<dbReference type="EMBL" id="CP023173">
    <property type="protein sequence ID" value="ASZ09048.1"/>
    <property type="molecule type" value="Genomic_DNA"/>
</dbReference>
<evidence type="ECO:0000256" key="9">
    <source>
        <dbReference type="ARBA" id="ARBA00022989"/>
    </source>
</evidence>
<evidence type="ECO:0000259" key="13">
    <source>
        <dbReference type="PROSITE" id="PS51093"/>
    </source>
</evidence>
<dbReference type="Gene3D" id="2.70.70.10">
    <property type="entry name" value="Glucose Permease (Domain IIA)"/>
    <property type="match status" value="1"/>
</dbReference>
<feature type="transmembrane region" description="Helical" evidence="12">
    <location>
        <begin position="613"/>
        <end position="635"/>
    </location>
</feature>
<dbReference type="PROSITE" id="PS51093">
    <property type="entry name" value="PTS_EIIA_TYPE_1"/>
    <property type="match status" value="1"/>
</dbReference>
<keyword evidence="3" id="KW-1003">Cell membrane</keyword>
<feature type="transmembrane region" description="Helical" evidence="12">
    <location>
        <begin position="571"/>
        <end position="592"/>
    </location>
</feature>
<dbReference type="InterPro" id="IPR011055">
    <property type="entry name" value="Dup_hybrid_motif"/>
</dbReference>
<dbReference type="SUPFAM" id="SSF51261">
    <property type="entry name" value="Duplicated hybrid motif"/>
    <property type="match status" value="1"/>
</dbReference>
<evidence type="ECO:0000256" key="2">
    <source>
        <dbReference type="ARBA" id="ARBA00022448"/>
    </source>
</evidence>
<evidence type="ECO:0000256" key="3">
    <source>
        <dbReference type="ARBA" id="ARBA00022475"/>
    </source>
</evidence>
<dbReference type="InterPro" id="IPR003352">
    <property type="entry name" value="PTS_EIIC"/>
</dbReference>
<gene>
    <name evidence="16" type="ORF">CK556_01590</name>
</gene>
<dbReference type="CDD" id="cd00212">
    <property type="entry name" value="PTS_IIB_glc"/>
    <property type="match status" value="1"/>
</dbReference>
<dbReference type="SUPFAM" id="SSF55604">
    <property type="entry name" value="Glucose permease domain IIB"/>
    <property type="match status" value="1"/>
</dbReference>
<accession>A0A249SN35</accession>
<feature type="transmembrane region" description="Helical" evidence="12">
    <location>
        <begin position="437"/>
        <end position="458"/>
    </location>
</feature>
<keyword evidence="10 12" id="KW-0472">Membrane</keyword>
<evidence type="ECO:0000313" key="17">
    <source>
        <dbReference type="Proteomes" id="UP000232229"/>
    </source>
</evidence>
<evidence type="ECO:0000256" key="6">
    <source>
        <dbReference type="ARBA" id="ARBA00022683"/>
    </source>
</evidence>
<evidence type="ECO:0000256" key="7">
    <source>
        <dbReference type="ARBA" id="ARBA00022692"/>
    </source>
</evidence>
<keyword evidence="2" id="KW-0813">Transport</keyword>
<feature type="transmembrane region" description="Helical" evidence="12">
    <location>
        <begin position="513"/>
        <end position="534"/>
    </location>
</feature>
<name>A0A249SN35_9MOLU</name>
<dbReference type="PANTHER" id="PTHR30175:SF1">
    <property type="entry name" value="PTS SYSTEM ARBUTIN-, CELLOBIOSE-, AND SALICIN-SPECIFIC EIIBC COMPONENT-RELATED"/>
    <property type="match status" value="1"/>
</dbReference>
<dbReference type="STRING" id="1336232.GCA_000518825_00259"/>
<evidence type="ECO:0000256" key="5">
    <source>
        <dbReference type="ARBA" id="ARBA00022679"/>
    </source>
</evidence>
<dbReference type="GO" id="GO:0015771">
    <property type="term" value="P:trehalose transport"/>
    <property type="evidence" value="ECO:0007669"/>
    <property type="project" value="TreeGrafter"/>
</dbReference>
<evidence type="ECO:0000256" key="11">
    <source>
        <dbReference type="PROSITE-ProRule" id="PRU00421"/>
    </source>
</evidence>
<dbReference type="InterPro" id="IPR018113">
    <property type="entry name" value="PTrfase_EIIB_Cys"/>
</dbReference>
<dbReference type="Pfam" id="PF00358">
    <property type="entry name" value="PTS_EIIA_1"/>
    <property type="match status" value="1"/>
</dbReference>
<proteinExistence type="predicted"/>
<evidence type="ECO:0000259" key="14">
    <source>
        <dbReference type="PROSITE" id="PS51098"/>
    </source>
</evidence>
<dbReference type="AlphaFoldDB" id="A0A249SN35"/>
<dbReference type="GO" id="GO:0008982">
    <property type="term" value="F:protein-N(PI)-phosphohistidine-sugar phosphotransferase activity"/>
    <property type="evidence" value="ECO:0007669"/>
    <property type="project" value="InterPro"/>
</dbReference>
<dbReference type="RefSeq" id="WP_027875331.1">
    <property type="nucleotide sequence ID" value="NZ_CP023173.1"/>
</dbReference>
<dbReference type="InterPro" id="IPR036878">
    <property type="entry name" value="Glu_permease_IIB"/>
</dbReference>
<dbReference type="PROSITE" id="PS51103">
    <property type="entry name" value="PTS_EIIC_TYPE_1"/>
    <property type="match status" value="1"/>
</dbReference>
<dbReference type="InterPro" id="IPR001996">
    <property type="entry name" value="PTS_IIB_1"/>
</dbReference>
<dbReference type="GO" id="GO:0009401">
    <property type="term" value="P:phosphoenolpyruvate-dependent sugar phosphotransferase system"/>
    <property type="evidence" value="ECO:0007669"/>
    <property type="project" value="UniProtKB-KW"/>
</dbReference>
<feature type="active site" description="Phosphocysteine intermediate; for EIIB activity" evidence="11">
    <location>
        <position position="200"/>
    </location>
</feature>
<feature type="transmembrane region" description="Helical" evidence="12">
    <location>
        <begin position="277"/>
        <end position="306"/>
    </location>
</feature>
<dbReference type="KEGG" id="mchc:CK556_01590"/>
<dbReference type="InterPro" id="IPR001127">
    <property type="entry name" value="PTS_EIIA_1_perm"/>
</dbReference>
<feature type="domain" description="PTS EIIC type-1" evidence="15">
    <location>
        <begin position="279"/>
        <end position="647"/>
    </location>
</feature>
<evidence type="ECO:0000256" key="8">
    <source>
        <dbReference type="ARBA" id="ARBA00022777"/>
    </source>
</evidence>
<dbReference type="GO" id="GO:0005886">
    <property type="term" value="C:plasma membrane"/>
    <property type="evidence" value="ECO:0007669"/>
    <property type="project" value="UniProtKB-SubCell"/>
</dbReference>
<feature type="domain" description="PTS EIIB type-1" evidence="14">
    <location>
        <begin position="178"/>
        <end position="260"/>
    </location>
</feature>
<keyword evidence="8" id="KW-0418">Kinase</keyword>
<feature type="domain" description="PTS EIIA type-1" evidence="13">
    <location>
        <begin position="22"/>
        <end position="131"/>
    </location>
</feature>
<feature type="transmembrane region" description="Helical" evidence="12">
    <location>
        <begin position="326"/>
        <end position="348"/>
    </location>
</feature>
<organism evidence="16 17">
    <name type="scientific">Mesoplasma chauliocola</name>
    <dbReference type="NCBI Taxonomy" id="216427"/>
    <lineage>
        <taxon>Bacteria</taxon>
        <taxon>Bacillati</taxon>
        <taxon>Mycoplasmatota</taxon>
        <taxon>Mollicutes</taxon>
        <taxon>Entomoplasmatales</taxon>
        <taxon>Entomoplasmataceae</taxon>
        <taxon>Mesoplasma</taxon>
    </lineage>
</organism>
<evidence type="ECO:0000259" key="15">
    <source>
        <dbReference type="PROSITE" id="PS51103"/>
    </source>
</evidence>
<reference evidence="16 17" key="1">
    <citation type="submission" date="2017-08" db="EMBL/GenBank/DDBJ databases">
        <title>Complete Genome Sequence of Mesoplasma chauliocola.</title>
        <authorList>
            <person name="Knight T.F.Jr."/>
            <person name="Citino T."/>
        </authorList>
    </citation>
    <scope>NUCLEOTIDE SEQUENCE [LARGE SCALE GENOMIC DNA]</scope>
    <source>
        <strain evidence="16 17">CHPA-2</strain>
    </source>
</reference>
<keyword evidence="9 12" id="KW-1133">Transmembrane helix</keyword>
<evidence type="ECO:0000256" key="10">
    <source>
        <dbReference type="ARBA" id="ARBA00023136"/>
    </source>
</evidence>
<keyword evidence="4" id="KW-0762">Sugar transport</keyword>
<evidence type="ECO:0000256" key="12">
    <source>
        <dbReference type="SAM" id="Phobius"/>
    </source>
</evidence>
<feature type="transmembrane region" description="Helical" evidence="12">
    <location>
        <begin position="400"/>
        <end position="417"/>
    </location>
</feature>
<dbReference type="PANTHER" id="PTHR30175">
    <property type="entry name" value="PHOSPHOTRANSFERASE SYSTEM TRANSPORT PROTEIN"/>
    <property type="match status" value="1"/>
</dbReference>
<dbReference type="PROSITE" id="PS51098">
    <property type="entry name" value="PTS_EIIB_TYPE_1"/>
    <property type="match status" value="1"/>
</dbReference>
<dbReference type="Pfam" id="PF02378">
    <property type="entry name" value="PTS_EIIC"/>
    <property type="match status" value="1"/>
</dbReference>
<dbReference type="GO" id="GO:0016301">
    <property type="term" value="F:kinase activity"/>
    <property type="evidence" value="ECO:0007669"/>
    <property type="project" value="UniProtKB-KW"/>
</dbReference>
<dbReference type="GO" id="GO:0090589">
    <property type="term" value="F:protein-phosphocysteine-trehalose phosphotransferase system transporter activity"/>
    <property type="evidence" value="ECO:0007669"/>
    <property type="project" value="TreeGrafter"/>
</dbReference>
<keyword evidence="6" id="KW-0598">Phosphotransferase system</keyword>
<dbReference type="Gene3D" id="3.30.1360.60">
    <property type="entry name" value="Glucose permease domain IIB"/>
    <property type="match status" value="1"/>
</dbReference>
<dbReference type="InterPro" id="IPR050558">
    <property type="entry name" value="PTS_Sugar-Specific_Components"/>
</dbReference>
<evidence type="ECO:0000256" key="1">
    <source>
        <dbReference type="ARBA" id="ARBA00004651"/>
    </source>
</evidence>
<sequence>MNKIVIYSPVNGEISKIEEISDDLFSNKVLGDGFFIKPDKKIKDVVLKSLFDKSEVELILDSNHAIYFKLENDISCLMHIGLDSGFYKKDTFQSFVKKGDMLSNKDNLIKYSSDFFKKNKLKDDIPIVFETERFKNFELTITKTGKVKEGEEIAFIVERNVKNQHISKPENKKNFNKWKETAVQLIDIVGESNFEKVWNCMTRTRFYVIDKEKVNESKIQNVPNVKGYVWSGNELQVVIGGNSVKVKEEIEKLWGRNNFEIKSIEEDKKSKSFGSKIMSAINGIIVPLMPLLISVGLIAGLSSVLTNFGVIQGGPPEGGYITDMDIISGIFYMLSNTGLALLSIFFCYSTVRYLNGDPAMAILVGLTIASRYFVNMIDGSLGSGEWVLFKIGDFPISVKAYNNNLLPAVGAGFMFYFTDKWIKTWMPGVVDIIFRPFISYIITIFATFFVLGPILGIVEVGISELAILFYEVPFGIGGLLFGIVWQPIVFLGMGWPVYLAMDANYFTGNGPLIGLPIMDGIALAMIGVILVIMIKAKKRNDKINAAGTLMPLIFGITEPAMYGVTAPKVKPFWITCIGGGIVGMLMSLFHVQRESMGGGGVLGILGHQHWEDLVLYLAISMLGLIINFVCMWVLYDEKDKDYKSVQKANRKLYLYLKSRKTNINKKDLEIFKNLEEVQKNQELEKKIFKNWSLTQKLNYKIEALNDKTKKDIKSEENIKLFEQKILILKSELVDLTSNYEKICQKIYDETEKELVKFSNILKDDLNEFKKIYFNSINNTLIYIEIKNKESVNLNKNKIFNTDNKFKLLLSY</sequence>
<dbReference type="Proteomes" id="UP000232229">
    <property type="component" value="Chromosome"/>
</dbReference>
<keyword evidence="17" id="KW-1185">Reference proteome</keyword>
<protein>
    <submittedName>
        <fullName evidence="16">Uncharacterized protein</fullName>
    </submittedName>
</protein>
<dbReference type="InterPro" id="IPR013013">
    <property type="entry name" value="PTS_EIIC_1"/>
</dbReference>